<reference evidence="2 3" key="1">
    <citation type="journal article" date="2014" name="Int. J. Syst. Evol. Microbiol.">
        <title>Nocardia vulneris sp. nov., isolated from wounds of human patients in North America.</title>
        <authorList>
            <person name="Lasker B.A."/>
            <person name="Bell M."/>
            <person name="Klenk H.P."/>
            <person name="Sproer C."/>
            <person name="Schumann C."/>
            <person name="Schumann P."/>
            <person name="Brown J.M."/>
        </authorList>
    </citation>
    <scope>NUCLEOTIDE SEQUENCE [LARGE SCALE GENOMIC DNA]</scope>
    <source>
        <strain evidence="2 3">W9851</strain>
    </source>
</reference>
<evidence type="ECO:0000313" key="2">
    <source>
        <dbReference type="EMBL" id="KIA66770.1"/>
    </source>
</evidence>
<organism evidence="2 3">
    <name type="scientific">Nocardia vulneris</name>
    <dbReference type="NCBI Taxonomy" id="1141657"/>
    <lineage>
        <taxon>Bacteria</taxon>
        <taxon>Bacillati</taxon>
        <taxon>Actinomycetota</taxon>
        <taxon>Actinomycetes</taxon>
        <taxon>Mycobacteriales</taxon>
        <taxon>Nocardiaceae</taxon>
        <taxon>Nocardia</taxon>
    </lineage>
</organism>
<dbReference type="EMBL" id="JNFP01000001">
    <property type="protein sequence ID" value="KIA66770.1"/>
    <property type="molecule type" value="Genomic_DNA"/>
</dbReference>
<gene>
    <name evidence="2" type="ORF">FG87_01285</name>
</gene>
<evidence type="ECO:0000313" key="3">
    <source>
        <dbReference type="Proteomes" id="UP000031364"/>
    </source>
</evidence>
<dbReference type="InterPro" id="IPR029068">
    <property type="entry name" value="Glyas_Bleomycin-R_OHBP_Dase"/>
</dbReference>
<dbReference type="PANTHER" id="PTHR36437">
    <property type="entry name" value="GLYOXALASE/BLEOMYCIN RESISTANCE PROTEIN/DIOXYGENASE"/>
    <property type="match status" value="1"/>
</dbReference>
<protein>
    <recommendedName>
        <fullName evidence="1">VOC domain-containing protein</fullName>
    </recommendedName>
</protein>
<dbReference type="Pfam" id="PF00903">
    <property type="entry name" value="Glyoxalase"/>
    <property type="match status" value="1"/>
</dbReference>
<comment type="caution">
    <text evidence="2">The sequence shown here is derived from an EMBL/GenBank/DDBJ whole genome shotgun (WGS) entry which is preliminary data.</text>
</comment>
<name>A0ABR4ZNI9_9NOCA</name>
<dbReference type="Gene3D" id="3.10.180.10">
    <property type="entry name" value="2,3-Dihydroxybiphenyl 1,2-Dioxygenase, domain 1"/>
    <property type="match status" value="1"/>
</dbReference>
<dbReference type="InterPro" id="IPR037523">
    <property type="entry name" value="VOC_core"/>
</dbReference>
<keyword evidence="3" id="KW-1185">Reference proteome</keyword>
<dbReference type="RefSeq" id="WP_043663439.1">
    <property type="nucleotide sequence ID" value="NZ_BDCI01000004.1"/>
</dbReference>
<dbReference type="SUPFAM" id="SSF54593">
    <property type="entry name" value="Glyoxalase/Bleomycin resistance protein/Dihydroxybiphenyl dioxygenase"/>
    <property type="match status" value="1"/>
</dbReference>
<dbReference type="PANTHER" id="PTHR36437:SF2">
    <property type="entry name" value="GLYOXALASE_BLEOMYCIN RESISTANCE PROTEIN_DIOXYGENASE"/>
    <property type="match status" value="1"/>
</dbReference>
<feature type="domain" description="VOC" evidence="1">
    <location>
        <begin position="4"/>
        <end position="134"/>
    </location>
</feature>
<proteinExistence type="predicted"/>
<accession>A0ABR4ZNI9</accession>
<dbReference type="InterPro" id="IPR004360">
    <property type="entry name" value="Glyas_Fos-R_dOase_dom"/>
</dbReference>
<evidence type="ECO:0000259" key="1">
    <source>
        <dbReference type="PROSITE" id="PS51819"/>
    </source>
</evidence>
<sequence>MITGINTAVAWVLDQDAAKKFCTDTLGLQVRADVEMGPGARWLAVGAPGQPDVQLALLMPGPPALDPESAGQLEALLVKGVLAGCTFTVDDCAAVYAELSARGVQFLREPEPLPWGLSAILTDGTGSSYEILQPTR</sequence>
<dbReference type="PROSITE" id="PS51819">
    <property type="entry name" value="VOC"/>
    <property type="match status" value="1"/>
</dbReference>
<dbReference type="Proteomes" id="UP000031364">
    <property type="component" value="Unassembled WGS sequence"/>
</dbReference>